<proteinExistence type="predicted"/>
<gene>
    <name evidence="1" type="ORF">LEP1GSC151_2423</name>
</gene>
<evidence type="ECO:0000313" key="1">
    <source>
        <dbReference type="EMBL" id="EMG08114.1"/>
    </source>
</evidence>
<organism evidence="1 2">
    <name type="scientific">Leptospira interrogans serovar Grippotyphosa str. LT2186</name>
    <dbReference type="NCBI Taxonomy" id="1001599"/>
    <lineage>
        <taxon>Bacteria</taxon>
        <taxon>Pseudomonadati</taxon>
        <taxon>Spirochaetota</taxon>
        <taxon>Spirochaetia</taxon>
        <taxon>Leptospirales</taxon>
        <taxon>Leptospiraceae</taxon>
        <taxon>Leptospira</taxon>
    </lineage>
</organism>
<feature type="non-terminal residue" evidence="1">
    <location>
        <position position="1"/>
    </location>
</feature>
<comment type="caution">
    <text evidence="1">The sequence shown here is derived from an EMBL/GenBank/DDBJ whole genome shotgun (WGS) entry which is preliminary data.</text>
</comment>
<reference evidence="1 2" key="1">
    <citation type="submission" date="2013-02" db="EMBL/GenBank/DDBJ databases">
        <authorList>
            <person name="Harkins D.M."/>
            <person name="Durkin A.S."/>
            <person name="Brinkac L.M."/>
            <person name="Haft D.H."/>
            <person name="Selengut J.D."/>
            <person name="Sanka R."/>
            <person name="DePew J."/>
            <person name="Purushe J."/>
            <person name="Tulsiani S.M."/>
            <person name="Graham G.C."/>
            <person name="Burns M.-A."/>
            <person name="Dohnt M.F."/>
            <person name="Smythe L.D."/>
            <person name="McKay D.B."/>
            <person name="Craig S.B."/>
            <person name="Vinetz J.M."/>
            <person name="Sutton G.G."/>
            <person name="Nierman W.C."/>
            <person name="Fouts D.E."/>
        </authorList>
    </citation>
    <scope>NUCLEOTIDE SEQUENCE [LARGE SCALE GENOMIC DNA]</scope>
    <source>
        <strain evidence="1 2">LT2186</strain>
    </source>
</reference>
<dbReference type="EMBL" id="AFME02000414">
    <property type="protein sequence ID" value="EMG08114.1"/>
    <property type="molecule type" value="Genomic_DNA"/>
</dbReference>
<sequence length="92" mass="10536">KILSAFLPRTHLNLELKASFGKTFQVLVKNEEIIPMNRNAVEPRRTGCETAKRQVRKNPSLPAFDNFSKSNRVNQTTSSVFLIMHQVTAIYF</sequence>
<dbReference type="AlphaFoldDB" id="M3FKW1"/>
<dbReference type="Proteomes" id="UP000011776">
    <property type="component" value="Unassembled WGS sequence"/>
</dbReference>
<name>M3FKW1_LEPIR</name>
<accession>M3FKW1</accession>
<protein>
    <submittedName>
        <fullName evidence="1">Uncharacterized protein</fullName>
    </submittedName>
</protein>
<evidence type="ECO:0000313" key="2">
    <source>
        <dbReference type="Proteomes" id="UP000011776"/>
    </source>
</evidence>